<accession>A0A7R9WMG1</accession>
<gene>
    <name evidence="1" type="ORF">CAUS1442_LOCUS915</name>
</gene>
<dbReference type="EMBL" id="HBEF01001436">
    <property type="protein sequence ID" value="CAD8328817.1"/>
    <property type="molecule type" value="Transcribed_RNA"/>
</dbReference>
<dbReference type="PANTHER" id="PTHR47938:SF35">
    <property type="entry name" value="PENTATRICOPEPTIDE REPEAT-CONTAINING PROTEIN 4, MITOCHONDRIAL-RELATED"/>
    <property type="match status" value="1"/>
</dbReference>
<dbReference type="PANTHER" id="PTHR47938">
    <property type="entry name" value="RESPIRATORY COMPLEX I CHAPERONE (CIA84), PUTATIVE (AFU_ORTHOLOGUE AFUA_2G06020)-RELATED"/>
    <property type="match status" value="1"/>
</dbReference>
<evidence type="ECO:0008006" key="2">
    <source>
        <dbReference type="Google" id="ProtNLM"/>
    </source>
</evidence>
<dbReference type="Gene3D" id="1.25.40.10">
    <property type="entry name" value="Tetratricopeptide repeat domain"/>
    <property type="match status" value="1"/>
</dbReference>
<dbReference type="InterPro" id="IPR011990">
    <property type="entry name" value="TPR-like_helical_dom_sf"/>
</dbReference>
<dbReference type="GO" id="GO:0003729">
    <property type="term" value="F:mRNA binding"/>
    <property type="evidence" value="ECO:0007669"/>
    <property type="project" value="TreeGrafter"/>
</dbReference>
<proteinExistence type="predicted"/>
<dbReference type="InterPro" id="IPR002885">
    <property type="entry name" value="PPR_rpt"/>
</dbReference>
<name>A0A7R9WMG1_9STRA</name>
<evidence type="ECO:0000313" key="1">
    <source>
        <dbReference type="EMBL" id="CAD8328817.1"/>
    </source>
</evidence>
<protein>
    <recommendedName>
        <fullName evidence="2">Pentacotripeptide-repeat region of PRORP domain-containing protein</fullName>
    </recommendedName>
</protein>
<organism evidence="1">
    <name type="scientific">Craspedostauros australis</name>
    <dbReference type="NCBI Taxonomy" id="1486917"/>
    <lineage>
        <taxon>Eukaryota</taxon>
        <taxon>Sar</taxon>
        <taxon>Stramenopiles</taxon>
        <taxon>Ochrophyta</taxon>
        <taxon>Bacillariophyta</taxon>
        <taxon>Bacillariophyceae</taxon>
        <taxon>Bacillariophycidae</taxon>
        <taxon>Naviculales</taxon>
        <taxon>Naviculaceae</taxon>
        <taxon>Craspedostauros</taxon>
    </lineage>
</organism>
<dbReference type="Pfam" id="PF13812">
    <property type="entry name" value="PPR_3"/>
    <property type="match status" value="1"/>
</dbReference>
<reference evidence="1" key="1">
    <citation type="submission" date="2021-01" db="EMBL/GenBank/DDBJ databases">
        <authorList>
            <person name="Corre E."/>
            <person name="Pelletier E."/>
            <person name="Niang G."/>
            <person name="Scheremetjew M."/>
            <person name="Finn R."/>
            <person name="Kale V."/>
            <person name="Holt S."/>
            <person name="Cochrane G."/>
            <person name="Meng A."/>
            <person name="Brown T."/>
            <person name="Cohen L."/>
        </authorList>
    </citation>
    <scope>NUCLEOTIDE SEQUENCE</scope>
    <source>
        <strain evidence="1">CCMP3328</strain>
    </source>
</reference>
<sequence>MISGLLHSKASETTWHTEHAGRLAQSPVDHAVIYLDRMMKDGVRPNAVTVSVLVDAFGRHNPPRISEAKSLVEQLVNQTIISANNNKVMSALITVCGQDGDIQGALDAFQQLKRPDLIAINSFLTACARCGKDKMALRTFQHYFNTNKSNSGLQPDLISFSVILASQLQKCSTEGMYQASKFYNWMRQLDVSPDKPLVDL</sequence>
<dbReference type="AlphaFoldDB" id="A0A7R9WMG1"/>